<dbReference type="GO" id="GO:0005829">
    <property type="term" value="C:cytosol"/>
    <property type="evidence" value="ECO:0007669"/>
    <property type="project" value="TreeGrafter"/>
</dbReference>
<dbReference type="InterPro" id="IPR023214">
    <property type="entry name" value="HAD_sf"/>
</dbReference>
<dbReference type="PANTHER" id="PTHR43434">
    <property type="entry name" value="PHOSPHOGLYCOLATE PHOSPHATASE"/>
    <property type="match status" value="1"/>
</dbReference>
<evidence type="ECO:0000313" key="1">
    <source>
        <dbReference type="EMBL" id="TCL39394.1"/>
    </source>
</evidence>
<accession>A0A4V2Q902</accession>
<dbReference type="PANTHER" id="PTHR43434:SF1">
    <property type="entry name" value="PHOSPHOGLYCOLATE PHOSPHATASE"/>
    <property type="match status" value="1"/>
</dbReference>
<dbReference type="InterPro" id="IPR050155">
    <property type="entry name" value="HAD-like_hydrolase_sf"/>
</dbReference>
<keyword evidence="1" id="KW-0378">Hydrolase</keyword>
<proteinExistence type="predicted"/>
<dbReference type="Proteomes" id="UP000295063">
    <property type="component" value="Unassembled WGS sequence"/>
</dbReference>
<dbReference type="Pfam" id="PF13419">
    <property type="entry name" value="HAD_2"/>
    <property type="match status" value="1"/>
</dbReference>
<dbReference type="GO" id="GO:0008967">
    <property type="term" value="F:phosphoglycolate phosphatase activity"/>
    <property type="evidence" value="ECO:0007669"/>
    <property type="project" value="TreeGrafter"/>
</dbReference>
<evidence type="ECO:0000313" key="2">
    <source>
        <dbReference type="Proteomes" id="UP000295063"/>
    </source>
</evidence>
<keyword evidence="2" id="KW-1185">Reference proteome</keyword>
<protein>
    <submittedName>
        <fullName evidence="1">Phosphoglycolate phosphatase-like HAD superfamily hydrolase</fullName>
    </submittedName>
</protein>
<sequence>MNLLYWDIDGTLIKTSRAGLYAISEAAEALWGQAVNFDSIPTAGMTDNYICREVIKSIAGREPTNEEVANLCRYYETLLLEHLRSRVGIILPSVREILAALKECNDCRVLLLTGNSRKGAEIKLEHFGIADYFDFSRSAFAADHYRRGDIARSALSVAQSNWGSQEQHNLFVIGDTPNDIDCGKSIGAYTVGIATGAYTTAQLEDCQPWWAVDVLPAAAVFVEKIRAVSAKDK</sequence>
<gene>
    <name evidence="1" type="ORF">EV210_102310</name>
</gene>
<dbReference type="SFLD" id="SFLDG01129">
    <property type="entry name" value="C1.5:_HAD__Beta-PGM__Phosphata"/>
    <property type="match status" value="1"/>
</dbReference>
<comment type="caution">
    <text evidence="1">The sequence shown here is derived from an EMBL/GenBank/DDBJ whole genome shotgun (WGS) entry which is preliminary data.</text>
</comment>
<dbReference type="InterPro" id="IPR036412">
    <property type="entry name" value="HAD-like_sf"/>
</dbReference>
<dbReference type="InterPro" id="IPR041492">
    <property type="entry name" value="HAD_2"/>
</dbReference>
<dbReference type="SUPFAM" id="SSF56784">
    <property type="entry name" value="HAD-like"/>
    <property type="match status" value="1"/>
</dbReference>
<reference evidence="1 2" key="1">
    <citation type="submission" date="2019-03" db="EMBL/GenBank/DDBJ databases">
        <title>Genomic Encyclopedia of Type Strains, Phase IV (KMG-IV): sequencing the most valuable type-strain genomes for metagenomic binning, comparative biology and taxonomic classification.</title>
        <authorList>
            <person name="Goeker M."/>
        </authorList>
    </citation>
    <scope>NUCLEOTIDE SEQUENCE [LARGE SCALE GENOMIC DNA]</scope>
    <source>
        <strain evidence="1 2">DSM 15969</strain>
    </source>
</reference>
<dbReference type="InterPro" id="IPR023198">
    <property type="entry name" value="PGP-like_dom2"/>
</dbReference>
<dbReference type="AlphaFoldDB" id="A0A4V2Q902"/>
<name>A0A4V2Q902_9FIRM</name>
<dbReference type="SFLD" id="SFLDS00003">
    <property type="entry name" value="Haloacid_Dehalogenase"/>
    <property type="match status" value="1"/>
</dbReference>
<organism evidence="1 2">
    <name type="scientific">Anaerospora hongkongensis</name>
    <dbReference type="NCBI Taxonomy" id="244830"/>
    <lineage>
        <taxon>Bacteria</taxon>
        <taxon>Bacillati</taxon>
        <taxon>Bacillota</taxon>
        <taxon>Negativicutes</taxon>
        <taxon>Selenomonadales</taxon>
        <taxon>Sporomusaceae</taxon>
        <taxon>Anaerospora</taxon>
    </lineage>
</organism>
<dbReference type="Gene3D" id="3.40.50.1000">
    <property type="entry name" value="HAD superfamily/HAD-like"/>
    <property type="match status" value="1"/>
</dbReference>
<dbReference type="Gene3D" id="1.10.150.240">
    <property type="entry name" value="Putative phosphatase, domain 2"/>
    <property type="match status" value="1"/>
</dbReference>
<dbReference type="RefSeq" id="WP_132075853.1">
    <property type="nucleotide sequence ID" value="NZ_DAMAKO010000008.1"/>
</dbReference>
<dbReference type="OrthoDB" id="9781769at2"/>
<dbReference type="GO" id="GO:0006281">
    <property type="term" value="P:DNA repair"/>
    <property type="evidence" value="ECO:0007669"/>
    <property type="project" value="TreeGrafter"/>
</dbReference>
<dbReference type="EMBL" id="SLUI01000002">
    <property type="protein sequence ID" value="TCL39394.1"/>
    <property type="molecule type" value="Genomic_DNA"/>
</dbReference>